<evidence type="ECO:0000313" key="15">
    <source>
        <dbReference type="Proteomes" id="UP001589607"/>
    </source>
</evidence>
<keyword evidence="8 12" id="KW-1133">Transmembrane helix</keyword>
<proteinExistence type="predicted"/>
<evidence type="ECO:0000256" key="11">
    <source>
        <dbReference type="ARBA" id="ARBA00023303"/>
    </source>
</evidence>
<keyword evidence="2" id="KW-0813">Transport</keyword>
<keyword evidence="11" id="KW-0407">Ion channel</keyword>
<comment type="caution">
    <text evidence="14">The sequence shown here is derived from an EMBL/GenBank/DDBJ whole genome shotgun (WGS) entry which is preliminary data.</text>
</comment>
<keyword evidence="7" id="KW-0630">Potassium</keyword>
<dbReference type="EMBL" id="JBHMEY010000089">
    <property type="protein sequence ID" value="MFB9098449.1"/>
    <property type="molecule type" value="Genomic_DNA"/>
</dbReference>
<reference evidence="14 15" key="1">
    <citation type="submission" date="2024-09" db="EMBL/GenBank/DDBJ databases">
        <authorList>
            <person name="Sun Q."/>
            <person name="Mori K."/>
        </authorList>
    </citation>
    <scope>NUCLEOTIDE SEQUENCE [LARGE SCALE GENOMIC DNA]</scope>
    <source>
        <strain evidence="14 15">CECT 7955</strain>
    </source>
</reference>
<protein>
    <submittedName>
        <fullName evidence="14">Ion transporter</fullName>
    </submittedName>
</protein>
<feature type="domain" description="Ion transport" evidence="13">
    <location>
        <begin position="28"/>
        <end position="244"/>
    </location>
</feature>
<feature type="transmembrane region" description="Helical" evidence="12">
    <location>
        <begin position="155"/>
        <end position="176"/>
    </location>
</feature>
<dbReference type="Pfam" id="PF00520">
    <property type="entry name" value="Ion_trans"/>
    <property type="match status" value="1"/>
</dbReference>
<keyword evidence="6" id="KW-0851">Voltage-gated channel</keyword>
<feature type="transmembrane region" description="Helical" evidence="12">
    <location>
        <begin position="214"/>
        <end position="234"/>
    </location>
</feature>
<sequence length="282" mass="31487">MNEQKSAFQKFRQKTYIIIYGTNTFAGKAFDLILLGVIFLSVLLTMMETVKSFESKYHDIRIVLEWGITIFFTIEYFLRIISINKPLKYIFSLYGIIDLIATLPMYLAQVFAGSGVLSIVRSLRLLRLFKILKHPQFTGQSKQLRDAMYASKGKILVFIYFVLISTVLIGSVMYVVEGRENGFTSIPTSIYWTIVTLTTVGYGDISPVTPLGQFLASLVMVLGYGVIAVPTGIVSAEIAKLGSNTTTTTTTLQKNPCADCGMEDHQENAKYCHNCGNNLLDD</sequence>
<keyword evidence="3" id="KW-0633">Potassium transport</keyword>
<dbReference type="Proteomes" id="UP001589607">
    <property type="component" value="Unassembled WGS sequence"/>
</dbReference>
<dbReference type="InterPro" id="IPR005821">
    <property type="entry name" value="Ion_trans_dom"/>
</dbReference>
<feature type="transmembrane region" description="Helical" evidence="12">
    <location>
        <begin position="93"/>
        <end position="120"/>
    </location>
</feature>
<name>A0ABV5GST0_9FLAO</name>
<keyword evidence="4 12" id="KW-0812">Transmembrane</keyword>
<dbReference type="InterPro" id="IPR028325">
    <property type="entry name" value="VG_K_chnl"/>
</dbReference>
<evidence type="ECO:0000256" key="2">
    <source>
        <dbReference type="ARBA" id="ARBA00022448"/>
    </source>
</evidence>
<feature type="transmembrane region" description="Helical" evidence="12">
    <location>
        <begin position="182"/>
        <end position="202"/>
    </location>
</feature>
<keyword evidence="5" id="KW-0631">Potassium channel</keyword>
<organism evidence="14 15">
    <name type="scientific">Flavobacterium jumunjinense</name>
    <dbReference type="NCBI Taxonomy" id="998845"/>
    <lineage>
        <taxon>Bacteria</taxon>
        <taxon>Pseudomonadati</taxon>
        <taxon>Bacteroidota</taxon>
        <taxon>Flavobacteriia</taxon>
        <taxon>Flavobacteriales</taxon>
        <taxon>Flavobacteriaceae</taxon>
        <taxon>Flavobacterium</taxon>
    </lineage>
</organism>
<dbReference type="SUPFAM" id="SSF81324">
    <property type="entry name" value="Voltage-gated potassium channels"/>
    <property type="match status" value="1"/>
</dbReference>
<dbReference type="RefSeq" id="WP_236456402.1">
    <property type="nucleotide sequence ID" value="NZ_CBCSGE010000014.1"/>
</dbReference>
<evidence type="ECO:0000256" key="12">
    <source>
        <dbReference type="SAM" id="Phobius"/>
    </source>
</evidence>
<dbReference type="InterPro" id="IPR027359">
    <property type="entry name" value="Volt_channel_dom_sf"/>
</dbReference>
<dbReference type="PRINTS" id="PR00169">
    <property type="entry name" value="KCHANNEL"/>
</dbReference>
<evidence type="ECO:0000256" key="4">
    <source>
        <dbReference type="ARBA" id="ARBA00022692"/>
    </source>
</evidence>
<keyword evidence="10 12" id="KW-0472">Membrane</keyword>
<comment type="subcellular location">
    <subcellularLocation>
        <location evidence="1">Membrane</location>
        <topology evidence="1">Multi-pass membrane protein</topology>
    </subcellularLocation>
</comment>
<evidence type="ECO:0000256" key="10">
    <source>
        <dbReference type="ARBA" id="ARBA00023136"/>
    </source>
</evidence>
<feature type="transmembrane region" description="Helical" evidence="12">
    <location>
        <begin position="62"/>
        <end position="81"/>
    </location>
</feature>
<evidence type="ECO:0000313" key="14">
    <source>
        <dbReference type="EMBL" id="MFB9098449.1"/>
    </source>
</evidence>
<dbReference type="Gene3D" id="1.10.287.70">
    <property type="match status" value="1"/>
</dbReference>
<evidence type="ECO:0000256" key="5">
    <source>
        <dbReference type="ARBA" id="ARBA00022826"/>
    </source>
</evidence>
<evidence type="ECO:0000256" key="9">
    <source>
        <dbReference type="ARBA" id="ARBA00023065"/>
    </source>
</evidence>
<dbReference type="PANTHER" id="PTHR11537">
    <property type="entry name" value="VOLTAGE-GATED POTASSIUM CHANNEL"/>
    <property type="match status" value="1"/>
</dbReference>
<evidence type="ECO:0000256" key="1">
    <source>
        <dbReference type="ARBA" id="ARBA00004141"/>
    </source>
</evidence>
<evidence type="ECO:0000259" key="13">
    <source>
        <dbReference type="Pfam" id="PF00520"/>
    </source>
</evidence>
<dbReference type="Gene3D" id="1.20.120.350">
    <property type="entry name" value="Voltage-gated potassium channels. Chain C"/>
    <property type="match status" value="1"/>
</dbReference>
<keyword evidence="15" id="KW-1185">Reference proteome</keyword>
<dbReference type="PANTHER" id="PTHR11537:SF254">
    <property type="entry name" value="POTASSIUM VOLTAGE-GATED CHANNEL PROTEIN SHAB"/>
    <property type="match status" value="1"/>
</dbReference>
<feature type="transmembrane region" description="Helical" evidence="12">
    <location>
        <begin position="32"/>
        <end position="50"/>
    </location>
</feature>
<evidence type="ECO:0000256" key="8">
    <source>
        <dbReference type="ARBA" id="ARBA00022989"/>
    </source>
</evidence>
<accession>A0ABV5GST0</accession>
<keyword evidence="9" id="KW-0406">Ion transport</keyword>
<evidence type="ECO:0000256" key="7">
    <source>
        <dbReference type="ARBA" id="ARBA00022958"/>
    </source>
</evidence>
<gene>
    <name evidence="14" type="ORF">ACFFVF_18240</name>
</gene>
<evidence type="ECO:0000256" key="3">
    <source>
        <dbReference type="ARBA" id="ARBA00022538"/>
    </source>
</evidence>
<evidence type="ECO:0000256" key="6">
    <source>
        <dbReference type="ARBA" id="ARBA00022882"/>
    </source>
</evidence>